<feature type="binding site" evidence="10">
    <location>
        <position position="289"/>
    </location>
    <ligand>
        <name>UDP-N-acetyl-alpha-D-glucosamine</name>
        <dbReference type="ChEBI" id="CHEBI:57705"/>
    </ligand>
</feature>
<evidence type="ECO:0000259" key="12">
    <source>
        <dbReference type="Pfam" id="PF04101"/>
    </source>
</evidence>
<keyword evidence="4 10" id="KW-0808">Transferase</keyword>
<comment type="catalytic activity">
    <reaction evidence="10">
        <text>di-trans,octa-cis-undecaprenyl diphospho-N-acetyl-alpha-D-muramoyl-L-alanyl-D-glutamyl-meso-2,6-diaminopimeloyl-D-alanyl-D-alanine + UDP-N-acetyl-alpha-D-glucosamine = di-trans,octa-cis-undecaprenyl diphospho-[N-acetyl-alpha-D-glucosaminyl-(1-&gt;4)]-N-acetyl-alpha-D-muramoyl-L-alanyl-D-glutamyl-meso-2,6-diaminopimeloyl-D-alanyl-D-alanine + UDP + H(+)</text>
        <dbReference type="Rhea" id="RHEA:31227"/>
        <dbReference type="ChEBI" id="CHEBI:15378"/>
        <dbReference type="ChEBI" id="CHEBI:57705"/>
        <dbReference type="ChEBI" id="CHEBI:58223"/>
        <dbReference type="ChEBI" id="CHEBI:61387"/>
        <dbReference type="ChEBI" id="CHEBI:61388"/>
        <dbReference type="EC" id="2.4.1.227"/>
    </reaction>
</comment>
<dbReference type="HAMAP" id="MF_00033">
    <property type="entry name" value="MurG"/>
    <property type="match status" value="1"/>
</dbReference>
<evidence type="ECO:0000313" key="13">
    <source>
        <dbReference type="EMBL" id="MCC2231185.1"/>
    </source>
</evidence>
<keyword evidence="3 10" id="KW-0328">Glycosyltransferase</keyword>
<dbReference type="InterPro" id="IPR007235">
    <property type="entry name" value="Glyco_trans_28_C"/>
</dbReference>
<evidence type="ECO:0000256" key="6">
    <source>
        <dbReference type="ARBA" id="ARBA00022984"/>
    </source>
</evidence>
<evidence type="ECO:0000256" key="9">
    <source>
        <dbReference type="ARBA" id="ARBA00023316"/>
    </source>
</evidence>
<dbReference type="GO" id="GO:0008360">
    <property type="term" value="P:regulation of cell shape"/>
    <property type="evidence" value="ECO:0007669"/>
    <property type="project" value="UniProtKB-KW"/>
</dbReference>
<dbReference type="EMBL" id="JAJEQR010000023">
    <property type="protein sequence ID" value="MCC2231185.1"/>
    <property type="molecule type" value="Genomic_DNA"/>
</dbReference>
<dbReference type="PANTHER" id="PTHR21015:SF27">
    <property type="entry name" value="UDP-N-ACETYLGLUCOSAMINE--N-ACETYLMURAMYL-(PENTAPEPTIDE) PYROPHOSPHORYL-UNDECAPRENOL N-ACETYLGLUCOSAMINE TRANSFERASE"/>
    <property type="match status" value="1"/>
</dbReference>
<dbReference type="GO" id="GO:0009252">
    <property type="term" value="P:peptidoglycan biosynthetic process"/>
    <property type="evidence" value="ECO:0007669"/>
    <property type="project" value="UniProtKB-UniRule"/>
</dbReference>
<accession>A0AAE3EC03</accession>
<evidence type="ECO:0000313" key="14">
    <source>
        <dbReference type="Proteomes" id="UP001198182"/>
    </source>
</evidence>
<keyword evidence="6 10" id="KW-0573">Peptidoglycan synthesis</keyword>
<comment type="function">
    <text evidence="10">Cell wall formation. Catalyzes the transfer of a GlcNAc subunit on undecaprenyl-pyrophosphoryl-MurNAc-pentapeptide (lipid intermediate I) to form undecaprenyl-pyrophosphoryl-MurNAc-(pentapeptide)GlcNAc (lipid intermediate II).</text>
</comment>
<name>A0AAE3EC03_9FIRM</name>
<feature type="domain" description="Glycosyl transferase family 28 C-terminal" evidence="12">
    <location>
        <begin position="187"/>
        <end position="346"/>
    </location>
</feature>
<dbReference type="AlphaFoldDB" id="A0AAE3EC03"/>
<keyword evidence="5 10" id="KW-0133">Cell shape</keyword>
<feature type="binding site" evidence="10">
    <location>
        <position position="194"/>
    </location>
    <ligand>
        <name>UDP-N-acetyl-alpha-D-glucosamine</name>
        <dbReference type="ChEBI" id="CHEBI:57705"/>
    </ligand>
</feature>
<dbReference type="EC" id="2.4.1.227" evidence="10"/>
<organism evidence="13 14">
    <name type="scientific">Hominifimenecus microfluidus</name>
    <dbReference type="NCBI Taxonomy" id="2885348"/>
    <lineage>
        <taxon>Bacteria</taxon>
        <taxon>Bacillati</taxon>
        <taxon>Bacillota</taxon>
        <taxon>Clostridia</taxon>
        <taxon>Lachnospirales</taxon>
        <taxon>Lachnospiraceae</taxon>
        <taxon>Hominifimenecus</taxon>
    </lineage>
</organism>
<protein>
    <recommendedName>
        <fullName evidence="10">UDP-N-acetylglucosamine--N-acetylmuramyl-(pentapeptide) pyrophosphoryl-undecaprenol N-acetylglucosamine transferase</fullName>
        <ecNumber evidence="10">2.4.1.227</ecNumber>
    </recommendedName>
    <alternativeName>
        <fullName evidence="10">Undecaprenyl-PP-MurNAc-pentapeptide-UDPGlcNAc GlcNAc transferase</fullName>
    </alternativeName>
</protein>
<dbReference type="GO" id="GO:0051301">
    <property type="term" value="P:cell division"/>
    <property type="evidence" value="ECO:0007669"/>
    <property type="project" value="UniProtKB-KW"/>
</dbReference>
<comment type="caution">
    <text evidence="13">The sequence shown here is derived from an EMBL/GenBank/DDBJ whole genome shotgun (WGS) entry which is preliminary data.</text>
</comment>
<feature type="domain" description="Glycosyltransferase family 28 N-terminal" evidence="11">
    <location>
        <begin position="4"/>
        <end position="140"/>
    </location>
</feature>
<evidence type="ECO:0000256" key="1">
    <source>
        <dbReference type="ARBA" id="ARBA00022475"/>
    </source>
</evidence>
<evidence type="ECO:0000256" key="4">
    <source>
        <dbReference type="ARBA" id="ARBA00022679"/>
    </source>
</evidence>
<dbReference type="NCBIfam" id="TIGR01133">
    <property type="entry name" value="murG"/>
    <property type="match status" value="1"/>
</dbReference>
<dbReference type="GO" id="GO:0005886">
    <property type="term" value="C:plasma membrane"/>
    <property type="evidence" value="ECO:0007669"/>
    <property type="project" value="UniProtKB-SubCell"/>
</dbReference>
<dbReference type="Pfam" id="PF04101">
    <property type="entry name" value="Glyco_tran_28_C"/>
    <property type="match status" value="1"/>
</dbReference>
<comment type="pathway">
    <text evidence="10">Cell wall biogenesis; peptidoglycan biosynthesis.</text>
</comment>
<feature type="binding site" evidence="10">
    <location>
        <position position="164"/>
    </location>
    <ligand>
        <name>UDP-N-acetyl-alpha-D-glucosamine</name>
        <dbReference type="ChEBI" id="CHEBI:57705"/>
    </ligand>
</feature>
<comment type="caution">
    <text evidence="10">Lacks conserved residue(s) required for the propagation of feature annotation.</text>
</comment>
<dbReference type="PANTHER" id="PTHR21015">
    <property type="entry name" value="UDP-N-ACETYLGLUCOSAMINE--N-ACETYLMURAMYL-(PENTAPEPTIDE) PYROPHOSPHORYL-UNDECAPRENOL N-ACETYLGLUCOSAMINE TRANSFERASE 1"/>
    <property type="match status" value="1"/>
</dbReference>
<dbReference type="NCBIfam" id="NF009102">
    <property type="entry name" value="PRK12446.1"/>
    <property type="match status" value="1"/>
</dbReference>
<keyword evidence="7 10" id="KW-0472">Membrane</keyword>
<dbReference type="RefSeq" id="WP_308453706.1">
    <property type="nucleotide sequence ID" value="NZ_JAJEQR010000023.1"/>
</dbReference>
<evidence type="ECO:0000256" key="7">
    <source>
        <dbReference type="ARBA" id="ARBA00023136"/>
    </source>
</evidence>
<keyword evidence="14" id="KW-1185">Reference proteome</keyword>
<sequence length="355" mass="38682">MKRIVLTGGGTAGHVTPNLALLPLLKAHGYEVRYIGSKNGMEKQLVEDAGIPYDGISSGKLRRYFDWKNFTDPFRVLKGFGEAKKLLKTYKPDVVFSKGGFVSVPVIFAAKKCKIPAVIHESDMTPGLANKLSIPSAAKICCNFPETLKNLPEGKAIVTGCPIREELLSGSRLKGLEIAGFTPDKPVLLIIGGSLGSVAVNTAVRNILPELLKEFQVIHICGKKNVDESLKGTPGYVQYGYVSEELKDLFATADIVISRAGANAICELLALRKPALLIPLSAAASRGDQLLNAESFRKQGFSDVLQEEEITDEVLLARIHHLYETREEYRTAMEKSNLGNAVQTIVELLDSLCEK</sequence>
<dbReference type="GO" id="GO:0071555">
    <property type="term" value="P:cell wall organization"/>
    <property type="evidence" value="ECO:0007669"/>
    <property type="project" value="UniProtKB-KW"/>
</dbReference>
<keyword evidence="2 10" id="KW-0132">Cell division</keyword>
<dbReference type="Gene3D" id="3.40.50.2000">
    <property type="entry name" value="Glycogen Phosphorylase B"/>
    <property type="match status" value="2"/>
</dbReference>
<gene>
    <name evidence="10" type="primary">murG</name>
    <name evidence="13" type="ORF">LKD81_09300</name>
</gene>
<dbReference type="SUPFAM" id="SSF53756">
    <property type="entry name" value="UDP-Glycosyltransferase/glycogen phosphorylase"/>
    <property type="match status" value="1"/>
</dbReference>
<keyword evidence="1 10" id="KW-1003">Cell membrane</keyword>
<comment type="subcellular location">
    <subcellularLocation>
        <location evidence="10">Cell membrane</location>
        <topology evidence="10">Peripheral membrane protein</topology>
        <orientation evidence="10">Cytoplasmic side</orientation>
    </subcellularLocation>
</comment>
<dbReference type="InterPro" id="IPR006009">
    <property type="entry name" value="GlcNAc_MurG"/>
</dbReference>
<dbReference type="GO" id="GO:0050511">
    <property type="term" value="F:undecaprenyldiphospho-muramoylpentapeptide beta-N-acetylglucosaminyltransferase activity"/>
    <property type="evidence" value="ECO:0007669"/>
    <property type="project" value="UniProtKB-UniRule"/>
</dbReference>
<evidence type="ECO:0000259" key="11">
    <source>
        <dbReference type="Pfam" id="PF03033"/>
    </source>
</evidence>
<dbReference type="Proteomes" id="UP001198182">
    <property type="component" value="Unassembled WGS sequence"/>
</dbReference>
<keyword evidence="8 10" id="KW-0131">Cell cycle</keyword>
<evidence type="ECO:0000256" key="8">
    <source>
        <dbReference type="ARBA" id="ARBA00023306"/>
    </source>
</evidence>
<proteinExistence type="inferred from homology"/>
<keyword evidence="9 10" id="KW-0961">Cell wall biogenesis/degradation</keyword>
<evidence type="ECO:0000256" key="2">
    <source>
        <dbReference type="ARBA" id="ARBA00022618"/>
    </source>
</evidence>
<dbReference type="GO" id="GO:0005975">
    <property type="term" value="P:carbohydrate metabolic process"/>
    <property type="evidence" value="ECO:0007669"/>
    <property type="project" value="InterPro"/>
</dbReference>
<dbReference type="CDD" id="cd03785">
    <property type="entry name" value="GT28_MurG"/>
    <property type="match status" value="1"/>
</dbReference>
<evidence type="ECO:0000256" key="3">
    <source>
        <dbReference type="ARBA" id="ARBA00022676"/>
    </source>
</evidence>
<evidence type="ECO:0000256" key="5">
    <source>
        <dbReference type="ARBA" id="ARBA00022960"/>
    </source>
</evidence>
<reference evidence="13" key="1">
    <citation type="submission" date="2021-10" db="EMBL/GenBank/DDBJ databases">
        <title>Anaerobic single-cell dispensing facilitates the cultivation of human gut bacteria.</title>
        <authorList>
            <person name="Afrizal A."/>
        </authorList>
    </citation>
    <scope>NUCLEOTIDE SEQUENCE</scope>
    <source>
        <strain evidence="13">CLA-AA-H215</strain>
    </source>
</reference>
<comment type="similarity">
    <text evidence="10">Belongs to the glycosyltransferase 28 family. MurG subfamily.</text>
</comment>
<evidence type="ECO:0000256" key="10">
    <source>
        <dbReference type="HAMAP-Rule" id="MF_00033"/>
    </source>
</evidence>
<dbReference type="InterPro" id="IPR004276">
    <property type="entry name" value="GlycoTrans_28_N"/>
</dbReference>
<feature type="binding site" evidence="10">
    <location>
        <begin position="11"/>
        <end position="13"/>
    </location>
    <ligand>
        <name>UDP-N-acetyl-alpha-D-glucosamine</name>
        <dbReference type="ChEBI" id="CHEBI:57705"/>
    </ligand>
</feature>
<dbReference type="Pfam" id="PF03033">
    <property type="entry name" value="Glyco_transf_28"/>
    <property type="match status" value="1"/>
</dbReference>